<accession>A0ABQ9J2W0</accession>
<protein>
    <recommendedName>
        <fullName evidence="5">hydroxyacylglutathione hydrolase</fullName>
        <ecNumber evidence="5">3.1.2.6</ecNumber>
    </recommendedName>
    <alternativeName>
        <fullName evidence="9">Glyoxalase II</fullName>
    </alternativeName>
</protein>
<keyword evidence="13" id="KW-1185">Reference proteome</keyword>
<dbReference type="InterPro" id="IPR035680">
    <property type="entry name" value="Clx_II_MBL"/>
</dbReference>
<evidence type="ECO:0000256" key="4">
    <source>
        <dbReference type="ARBA" id="ARBA00006759"/>
    </source>
</evidence>
<proteinExistence type="inferred from homology"/>
<evidence type="ECO:0000256" key="3">
    <source>
        <dbReference type="ARBA" id="ARBA00004963"/>
    </source>
</evidence>
<sequence length="306" mass="33956">MLSLFSNYLPNRVFQSLTAVYFRVSLVCIKAFIIVVAVSALKNNGIRGSHSAQVTLKLARMKVTILPALSDNYMYLTKQAAVVDPVEPDTVLEAVKAEGVNLTKVLTTHHHWDHAGGNEDLVKKSPNALQVFGGDKRIGALTNMVKHGDKFSIGDINVECLYTPCHTNGHICYFLTAPGQPPAVFTGDTLFIAGCGTAEQMYSALVEKLGNLPDNTQVYCGHEYTQQNLKFARHVERDNQDILKKMEWAKERREKGLPTVPSTIAEEKRVNPFMRVMMGTVQSHTNCSDPIATMQSIRKEKDSFKA</sequence>
<dbReference type="SUPFAM" id="SSF56281">
    <property type="entry name" value="Metallo-hydrolase/oxidoreductase"/>
    <property type="match status" value="1"/>
</dbReference>
<dbReference type="Pfam" id="PF16123">
    <property type="entry name" value="HAGH_C"/>
    <property type="match status" value="1"/>
</dbReference>
<comment type="cofactor">
    <cofactor evidence="2">
        <name>Zn(2+)</name>
        <dbReference type="ChEBI" id="CHEBI:29105"/>
    </cofactor>
</comment>
<evidence type="ECO:0000256" key="8">
    <source>
        <dbReference type="ARBA" id="ARBA00022833"/>
    </source>
</evidence>
<dbReference type="InterPro" id="IPR036866">
    <property type="entry name" value="RibonucZ/Hydroxyglut_hydro"/>
</dbReference>
<dbReference type="CDD" id="cd07723">
    <property type="entry name" value="hydroxyacylglutathione_hydrolase_MBL-fold"/>
    <property type="match status" value="1"/>
</dbReference>
<dbReference type="PANTHER" id="PTHR11935">
    <property type="entry name" value="BETA LACTAMASE DOMAIN"/>
    <property type="match status" value="1"/>
</dbReference>
<comment type="catalytic activity">
    <reaction evidence="1">
        <text>an S-(2-hydroxyacyl)glutathione + H2O = a 2-hydroxy carboxylate + glutathione + H(+)</text>
        <dbReference type="Rhea" id="RHEA:21864"/>
        <dbReference type="ChEBI" id="CHEBI:15377"/>
        <dbReference type="ChEBI" id="CHEBI:15378"/>
        <dbReference type="ChEBI" id="CHEBI:57925"/>
        <dbReference type="ChEBI" id="CHEBI:58896"/>
        <dbReference type="ChEBI" id="CHEBI:71261"/>
        <dbReference type="EC" id="3.1.2.6"/>
    </reaction>
</comment>
<dbReference type="SMART" id="SM00849">
    <property type="entry name" value="Lactamase_B"/>
    <property type="match status" value="1"/>
</dbReference>
<dbReference type="InterPro" id="IPR001279">
    <property type="entry name" value="Metallo-B-lactamas"/>
</dbReference>
<dbReference type="EC" id="3.1.2.6" evidence="5"/>
<evidence type="ECO:0000256" key="5">
    <source>
        <dbReference type="ARBA" id="ARBA00011917"/>
    </source>
</evidence>
<dbReference type="PANTHER" id="PTHR11935:SF94">
    <property type="entry name" value="TENZING NORGAY, ISOFORM C"/>
    <property type="match status" value="1"/>
</dbReference>
<evidence type="ECO:0000256" key="2">
    <source>
        <dbReference type="ARBA" id="ARBA00001947"/>
    </source>
</evidence>
<comment type="similarity">
    <text evidence="4">Belongs to the metallo-beta-lactamase superfamily. Glyoxalase II family.</text>
</comment>
<evidence type="ECO:0000256" key="9">
    <source>
        <dbReference type="ARBA" id="ARBA00031044"/>
    </source>
</evidence>
<dbReference type="EMBL" id="JAPWTJ010001395">
    <property type="protein sequence ID" value="KAJ8972065.1"/>
    <property type="molecule type" value="Genomic_DNA"/>
</dbReference>
<organism evidence="12 13">
    <name type="scientific">Molorchus minor</name>
    <dbReference type="NCBI Taxonomy" id="1323400"/>
    <lineage>
        <taxon>Eukaryota</taxon>
        <taxon>Metazoa</taxon>
        <taxon>Ecdysozoa</taxon>
        <taxon>Arthropoda</taxon>
        <taxon>Hexapoda</taxon>
        <taxon>Insecta</taxon>
        <taxon>Pterygota</taxon>
        <taxon>Neoptera</taxon>
        <taxon>Endopterygota</taxon>
        <taxon>Coleoptera</taxon>
        <taxon>Polyphaga</taxon>
        <taxon>Cucujiformia</taxon>
        <taxon>Chrysomeloidea</taxon>
        <taxon>Cerambycidae</taxon>
        <taxon>Lamiinae</taxon>
        <taxon>Monochamini</taxon>
        <taxon>Molorchus</taxon>
    </lineage>
</organism>
<dbReference type="Proteomes" id="UP001162164">
    <property type="component" value="Unassembled WGS sequence"/>
</dbReference>
<dbReference type="Gene3D" id="3.60.15.10">
    <property type="entry name" value="Ribonuclease Z/Hydroxyacylglutathione hydrolase-like"/>
    <property type="match status" value="1"/>
</dbReference>
<evidence type="ECO:0000313" key="12">
    <source>
        <dbReference type="EMBL" id="KAJ8972065.1"/>
    </source>
</evidence>
<dbReference type="HAMAP" id="MF_01374">
    <property type="entry name" value="Glyoxalase_2"/>
    <property type="match status" value="1"/>
</dbReference>
<keyword evidence="7" id="KW-0378">Hydrolase</keyword>
<keyword evidence="10" id="KW-1133">Transmembrane helix</keyword>
<keyword evidence="10" id="KW-0472">Membrane</keyword>
<dbReference type="InterPro" id="IPR017782">
    <property type="entry name" value="Hydroxyacylglutathione_Hdrlase"/>
</dbReference>
<comment type="caution">
    <text evidence="12">The sequence shown here is derived from an EMBL/GenBank/DDBJ whole genome shotgun (WGS) entry which is preliminary data.</text>
</comment>
<feature type="domain" description="Metallo-beta-lactamase" evidence="11">
    <location>
        <begin position="71"/>
        <end position="222"/>
    </location>
</feature>
<evidence type="ECO:0000256" key="6">
    <source>
        <dbReference type="ARBA" id="ARBA00022723"/>
    </source>
</evidence>
<evidence type="ECO:0000259" key="11">
    <source>
        <dbReference type="SMART" id="SM00849"/>
    </source>
</evidence>
<keyword evidence="8" id="KW-0862">Zinc</keyword>
<evidence type="ECO:0000313" key="13">
    <source>
        <dbReference type="Proteomes" id="UP001162164"/>
    </source>
</evidence>
<reference evidence="12" key="1">
    <citation type="journal article" date="2023" name="Insect Mol. Biol.">
        <title>Genome sequencing provides insights into the evolution of gene families encoding plant cell wall-degrading enzymes in longhorned beetles.</title>
        <authorList>
            <person name="Shin N.R."/>
            <person name="Okamura Y."/>
            <person name="Kirsch R."/>
            <person name="Pauchet Y."/>
        </authorList>
    </citation>
    <scope>NUCLEOTIDE SEQUENCE</scope>
    <source>
        <strain evidence="12">MMC_N1</strain>
    </source>
</reference>
<comment type="pathway">
    <text evidence="3">Secondary metabolite metabolism; methylglyoxal degradation; (R)-lactate from methylglyoxal: step 2/2.</text>
</comment>
<dbReference type="NCBIfam" id="TIGR03413">
    <property type="entry name" value="GSH_gloB"/>
    <property type="match status" value="1"/>
</dbReference>
<name>A0ABQ9J2W0_9CUCU</name>
<dbReference type="Pfam" id="PF00753">
    <property type="entry name" value="Lactamase_B"/>
    <property type="match status" value="1"/>
</dbReference>
<dbReference type="InterPro" id="IPR032282">
    <property type="entry name" value="HAGH_C"/>
</dbReference>
<evidence type="ECO:0000256" key="7">
    <source>
        <dbReference type="ARBA" id="ARBA00022801"/>
    </source>
</evidence>
<feature type="transmembrane region" description="Helical" evidence="10">
    <location>
        <begin position="20"/>
        <end position="41"/>
    </location>
</feature>
<evidence type="ECO:0000256" key="10">
    <source>
        <dbReference type="SAM" id="Phobius"/>
    </source>
</evidence>
<keyword evidence="6" id="KW-0479">Metal-binding</keyword>
<gene>
    <name evidence="12" type="ORF">NQ317_010934</name>
</gene>
<keyword evidence="10" id="KW-0812">Transmembrane</keyword>
<evidence type="ECO:0000256" key="1">
    <source>
        <dbReference type="ARBA" id="ARBA00001623"/>
    </source>
</evidence>
<dbReference type="PIRSF" id="PIRSF005457">
    <property type="entry name" value="Glx"/>
    <property type="match status" value="1"/>
</dbReference>